<dbReference type="Pfam" id="PF09462">
    <property type="entry name" value="Mus7"/>
    <property type="match status" value="1"/>
</dbReference>
<dbReference type="PANTHER" id="PTHR28122">
    <property type="entry name" value="E3 UBIQUITIN-PROTEIN LIGASE SUBSTRATE RECEPTOR MMS22"/>
    <property type="match status" value="1"/>
</dbReference>
<feature type="compositionally biased region" description="Basic residues" evidence="1">
    <location>
        <begin position="346"/>
        <end position="362"/>
    </location>
</feature>
<accession>A0A8H7TFH1</accession>
<proteinExistence type="predicted"/>
<feature type="compositionally biased region" description="Acidic residues" evidence="1">
    <location>
        <begin position="30"/>
        <end position="49"/>
    </location>
</feature>
<feature type="compositionally biased region" description="Acidic residues" evidence="1">
    <location>
        <begin position="271"/>
        <end position="286"/>
    </location>
</feature>
<comment type="caution">
    <text evidence="2">The sequence shown here is derived from an EMBL/GenBank/DDBJ whole genome shotgun (WGS) entry which is preliminary data.</text>
</comment>
<evidence type="ECO:0000256" key="1">
    <source>
        <dbReference type="SAM" id="MobiDB-lite"/>
    </source>
</evidence>
<feature type="compositionally biased region" description="Basic residues" evidence="1">
    <location>
        <begin position="654"/>
        <end position="670"/>
    </location>
</feature>
<feature type="compositionally biased region" description="Polar residues" evidence="1">
    <location>
        <begin position="416"/>
        <end position="425"/>
    </location>
</feature>
<name>A0A8H7TFH1_9HELO</name>
<dbReference type="EMBL" id="JAFJYH010000142">
    <property type="protein sequence ID" value="KAG4417891.1"/>
    <property type="molecule type" value="Genomic_DNA"/>
</dbReference>
<dbReference type="PANTHER" id="PTHR28122:SF1">
    <property type="entry name" value="E3 UBIQUITIN-PROTEIN LIGASE SUBSTRATE RECEPTOR MMS22"/>
    <property type="match status" value="1"/>
</dbReference>
<dbReference type="GO" id="GO:0005634">
    <property type="term" value="C:nucleus"/>
    <property type="evidence" value="ECO:0007669"/>
    <property type="project" value="InterPro"/>
</dbReference>
<evidence type="ECO:0000313" key="2">
    <source>
        <dbReference type="EMBL" id="KAG4417891.1"/>
    </source>
</evidence>
<dbReference type="Proteomes" id="UP000664132">
    <property type="component" value="Unassembled WGS sequence"/>
</dbReference>
<sequence>MASWKEKGVVPDSDDEDGLDSQSTSGIEGVVDDQPQEEDTSIGDNEQTADGDHDEQVPEDEDSDSSEDVLLGLEPTTRHNHTRLDRQESVELQTEKPNLPAPIPQSPKRFKDPRLYWASDEEDSRPLEQNASSSRPRSGVPVEDEISKSYVQITSPTSTRLSSPPSSEPTLPPYANKNGQTKISPFPSPDIAIQKPMINARLEFEMEPPTSTARRQLRDRNPIQLHPYAMEQEKYRRTLKARGIAPMRMLSSPQEASRRRSRSSSPVSESQDIDYDVGESQQDIDWDPPSSPPRPAETEEEIAVNDDATPKDVDEDEEFPDIDQLIRHPPLLPRKPERKPKSNQPKVKHRLNTYSLKSKRPGLSRIQTQPRGQTKQRDITHSIFDAPASPPDTSSPFTATSRRARASLSRAGSTSKEQTPSTSPAESALLPGDLPTPATSAVKPTPLLYDSDIELDDPFASEVEKSASESSSPDESIQIRKISKKFRGVLPASHLRLDQIKLPKPVAHTLRDTESLSPVKESSRRGVALPRMRQHSEDPPTTTNARLAFLSDSGEDDDDEPGFVMADDHFELESVFDQSRLGFADEDDRIDAMLPSKKRASAGPSRPQKKRKSGSGLGIRTGSGSYVRQPKITDDLHKPKSRSSLGKSISRAKGGSHRHGGSSSRPRIHPAPRLGILDVMSPSDRDDRDLPQFIRVAARTARSRVGQGRQSPSRKFIKLANREDTQDVQSVLQDWRAGKIKSKARNPRPKRSSAAPDSALHEITDNQQTRLPAPITKSKPQLDRAPAKPGRKLAMSRRQQSMNNFVTRETFSAEDPLPPVRDNKFELGPTNRAKKSRGLQHPARPAQLEASEIPYSERHPTSAFRSTKRILDTLYRNTRRRPVSQTNLQLSRFLADDDIVRPSIETSNDPVHAEEDEVELVEVAAKPTRRKQRAPRRVDAGAANYRQPSDPLILDYFAPIEANNDKNSKLLGLGKFGTNYPVHFDIFPLQPGIFFHESTIIGSGRLADLLDGSKSQRLPSSTLTGLRFAEKTLKWTTWDETVSSEIGVCFDWLLDQLQCQQTSSPPTADANEVITFVLDYVKYNVRFDGSLDRADYMSRMVEVLQDFSSRLNIARIINQAHSKLVIEILSQSTVVILHLLRSLRAQPAQHSSSYDAEDLLKSVAGHCAAVLVSDGLDKLRTLYDDLQYLSVRQRGISSDQYAANGWVTLIKVLGSAQIPRGSFWDVVNTRLMTTPLNEVIYAPEMEKLWYSMYTLLPLCEFDLFGAVDAGRRQSVSFDNWSLIQQILKQVFALYRSNSRQPPGFNDYCRSLLHRCHYLMVQWGWWKCPPLIGALFDFFASHNLAHLRNEEAHTSPSFLGQLDTEPSLAIEPEDRCFHIFLKVVALGIKHLAAADDIKSVRNLIARLLPNHDRQYPKDEIIHTRDLAALRNHHDLLCTLFWASPPSQRPSVALIQELVIADRSHNQACLINITAWENLARFLVTEGANVELYKPFRQWQTTFFSSLCQQYLDVDQEARQQAEAVEKMSGQVMPEATVADTILANRSNMVIPMCRSVIAMSNTIKSARSSEMVREALNSDLLSKALDPAIHTNIALSKPLVGDCVIALCNYMDKIMLLHPPILPVAAVSGNEEESQDSMDMGIDWDRMELIIPLRQSIVGNLCPLLRNYLEAGKEQVSTFMDNMIVCWARLVSIVTEEGALSLESFLTRGQSAVFENRRNYKLADSYWPLFLASLLRNGKTLQDFQVPGFNLASEWLLSLTTCQAVSAPVKAFTSELQQKGHFLLTTLDLGSFDQIQMIRVAIRRMSSILNEKTTETVVGLSLKQTQRLFSDMLGELMKIMQHLLETLEPGSDPHNYHLQIARVLISDMKSYASEIRPLIDFFIHPSKYYWPHDADPSLYRPGLIAYCLRLEQKQQPDKTAFELYYYLHSGWTKALIQNRMGNFRSCIRTGMKWWDFAKFMLSDFVPAILAAGFNSSAWLLCSIFLPAISDSLIGILECTDDKAGWVFESLLNVLKMIVNGTIMRAHLHERNLLGVHPNHRGILAVTFRFWFAIALPMRQYAAQHSQEAALEEVTDPLSSFIYHTVHAFQTADPFIQVPEGQFDVHKGKYTDGFVKQIVADIKDNWQFSDENCFGVAVKTRSNECSTVTAFRDSLKEVLEVDLELYECAYPNKQDVLVGKMSNVYIDELYM</sequence>
<feature type="compositionally biased region" description="Acidic residues" evidence="1">
    <location>
        <begin position="57"/>
        <end position="67"/>
    </location>
</feature>
<feature type="region of interest" description="Disordered" evidence="1">
    <location>
        <begin position="514"/>
        <end position="544"/>
    </location>
</feature>
<keyword evidence="3" id="KW-1185">Reference proteome</keyword>
<feature type="region of interest" description="Disordered" evidence="1">
    <location>
        <begin position="594"/>
        <end position="688"/>
    </location>
</feature>
<feature type="region of interest" description="Disordered" evidence="1">
    <location>
        <begin position="1"/>
        <end position="478"/>
    </location>
</feature>
<feature type="compositionally biased region" description="Low complexity" evidence="1">
    <location>
        <begin position="154"/>
        <end position="165"/>
    </location>
</feature>
<reference evidence="2" key="1">
    <citation type="submission" date="2021-02" db="EMBL/GenBank/DDBJ databases">
        <title>Genome sequence Cadophora malorum strain M34.</title>
        <authorList>
            <person name="Stefanovic E."/>
            <person name="Vu D."/>
            <person name="Scully C."/>
            <person name="Dijksterhuis J."/>
            <person name="Roader J."/>
            <person name="Houbraken J."/>
        </authorList>
    </citation>
    <scope>NUCLEOTIDE SEQUENCE</scope>
    <source>
        <strain evidence="2">M34</strain>
    </source>
</reference>
<protein>
    <submittedName>
        <fullName evidence="2">Uncharacterized protein</fullName>
    </submittedName>
</protein>
<feature type="compositionally biased region" description="Polar residues" evidence="1">
    <location>
        <begin position="127"/>
        <end position="136"/>
    </location>
</feature>
<feature type="compositionally biased region" description="Basic residues" evidence="1">
    <location>
        <begin position="738"/>
        <end position="751"/>
    </location>
</feature>
<dbReference type="GO" id="GO:0035361">
    <property type="term" value="C:Cul8-RING ubiquitin ligase complex"/>
    <property type="evidence" value="ECO:0007669"/>
    <property type="project" value="TreeGrafter"/>
</dbReference>
<feature type="region of interest" description="Disordered" evidence="1">
    <location>
        <begin position="700"/>
        <end position="797"/>
    </location>
</feature>
<dbReference type="InterPro" id="IPR019021">
    <property type="entry name" value="Mms22"/>
</dbReference>
<dbReference type="GO" id="GO:0031297">
    <property type="term" value="P:replication fork processing"/>
    <property type="evidence" value="ECO:0007669"/>
    <property type="project" value="InterPro"/>
</dbReference>
<gene>
    <name evidence="2" type="ORF">IFR04_008945</name>
</gene>
<dbReference type="GO" id="GO:0000724">
    <property type="term" value="P:double-strand break repair via homologous recombination"/>
    <property type="evidence" value="ECO:0007669"/>
    <property type="project" value="TreeGrafter"/>
</dbReference>
<organism evidence="2 3">
    <name type="scientific">Cadophora malorum</name>
    <dbReference type="NCBI Taxonomy" id="108018"/>
    <lineage>
        <taxon>Eukaryota</taxon>
        <taxon>Fungi</taxon>
        <taxon>Dikarya</taxon>
        <taxon>Ascomycota</taxon>
        <taxon>Pezizomycotina</taxon>
        <taxon>Leotiomycetes</taxon>
        <taxon>Helotiales</taxon>
        <taxon>Ploettnerulaceae</taxon>
        <taxon>Cadophora</taxon>
    </lineage>
</organism>
<evidence type="ECO:0000313" key="3">
    <source>
        <dbReference type="Proteomes" id="UP000664132"/>
    </source>
</evidence>
<dbReference type="OrthoDB" id="2386201at2759"/>
<feature type="compositionally biased region" description="Low complexity" evidence="1">
    <location>
        <begin position="384"/>
        <end position="415"/>
    </location>
</feature>